<evidence type="ECO:0000259" key="9">
    <source>
        <dbReference type="Pfam" id="PF01035"/>
    </source>
</evidence>
<dbReference type="RefSeq" id="WP_230214868.1">
    <property type="nucleotide sequence ID" value="NZ_JAJKFT010000002.1"/>
</dbReference>
<dbReference type="InterPro" id="IPR036217">
    <property type="entry name" value="MethylDNA_cys_MeTrfase_DNAb"/>
</dbReference>
<sequence length="172" mass="18595">MPPSTARRAAISPLTSTIFTIATELGPLEIEMLGDVVYRLQFCADRRRKPSRISLTPRQDQIVQTLQQYAAGEPVDLSAIEVDLSGYPPFATKVYRECRKIRPGTTLSYGQLAAKAGSPGAARAVGSAMAKNRITLLIPCHRVVASGGKLGGYSGPQGLKLKEKLLQLEQRS</sequence>
<evidence type="ECO:0000256" key="7">
    <source>
        <dbReference type="ARBA" id="ARBA00023204"/>
    </source>
</evidence>
<dbReference type="FunFam" id="1.10.10.10:FF:000214">
    <property type="entry name" value="Methylated-DNA--protein-cysteine methyltransferase"/>
    <property type="match status" value="1"/>
</dbReference>
<dbReference type="NCBIfam" id="TIGR00589">
    <property type="entry name" value="ogt"/>
    <property type="match status" value="1"/>
</dbReference>
<evidence type="ECO:0000256" key="8">
    <source>
        <dbReference type="ARBA" id="ARBA00049348"/>
    </source>
</evidence>
<evidence type="ECO:0000313" key="10">
    <source>
        <dbReference type="EMBL" id="MCC9627080.1"/>
    </source>
</evidence>
<evidence type="ECO:0000256" key="1">
    <source>
        <dbReference type="ARBA" id="ARBA00001286"/>
    </source>
</evidence>
<evidence type="ECO:0000256" key="5">
    <source>
        <dbReference type="ARBA" id="ARBA00022679"/>
    </source>
</evidence>
<name>A0A9X1MIV9_9BACT</name>
<keyword evidence="7" id="KW-0234">DNA repair</keyword>
<evidence type="ECO:0000313" key="11">
    <source>
        <dbReference type="Proteomes" id="UP001139103"/>
    </source>
</evidence>
<keyword evidence="5" id="KW-0808">Transferase</keyword>
<gene>
    <name evidence="10" type="ORF">LOC68_01550</name>
</gene>
<keyword evidence="4" id="KW-0489">Methyltransferase</keyword>
<dbReference type="Proteomes" id="UP001139103">
    <property type="component" value="Unassembled WGS sequence"/>
</dbReference>
<dbReference type="GO" id="GO:0032259">
    <property type="term" value="P:methylation"/>
    <property type="evidence" value="ECO:0007669"/>
    <property type="project" value="UniProtKB-KW"/>
</dbReference>
<dbReference type="EC" id="2.1.1.63" evidence="3"/>
<dbReference type="EMBL" id="JAJKFT010000002">
    <property type="protein sequence ID" value="MCC9627080.1"/>
    <property type="molecule type" value="Genomic_DNA"/>
</dbReference>
<comment type="caution">
    <text evidence="10">The sequence shown here is derived from an EMBL/GenBank/DDBJ whole genome shotgun (WGS) entry which is preliminary data.</text>
</comment>
<dbReference type="CDD" id="cd06445">
    <property type="entry name" value="ATase"/>
    <property type="match status" value="1"/>
</dbReference>
<comment type="catalytic activity">
    <reaction evidence="1">
        <text>a 4-O-methyl-thymidine in DNA + L-cysteinyl-[protein] = a thymidine in DNA + S-methyl-L-cysteinyl-[protein]</text>
        <dbReference type="Rhea" id="RHEA:53428"/>
        <dbReference type="Rhea" id="RHEA-COMP:10131"/>
        <dbReference type="Rhea" id="RHEA-COMP:10132"/>
        <dbReference type="Rhea" id="RHEA-COMP:13555"/>
        <dbReference type="Rhea" id="RHEA-COMP:13556"/>
        <dbReference type="ChEBI" id="CHEBI:29950"/>
        <dbReference type="ChEBI" id="CHEBI:82612"/>
        <dbReference type="ChEBI" id="CHEBI:137386"/>
        <dbReference type="ChEBI" id="CHEBI:137387"/>
        <dbReference type="EC" id="2.1.1.63"/>
    </reaction>
</comment>
<evidence type="ECO:0000256" key="2">
    <source>
        <dbReference type="ARBA" id="ARBA00008711"/>
    </source>
</evidence>
<dbReference type="InterPro" id="IPR001497">
    <property type="entry name" value="MethylDNA_cys_MeTrfase_AS"/>
</dbReference>
<proteinExistence type="inferred from homology"/>
<dbReference type="PANTHER" id="PTHR10815:SF13">
    <property type="entry name" value="METHYLATED-DNA--PROTEIN-CYSTEINE METHYLTRANSFERASE"/>
    <property type="match status" value="1"/>
</dbReference>
<evidence type="ECO:0000256" key="6">
    <source>
        <dbReference type="ARBA" id="ARBA00022763"/>
    </source>
</evidence>
<dbReference type="AlphaFoldDB" id="A0A9X1MIV9"/>
<keyword evidence="6" id="KW-0227">DNA damage</keyword>
<dbReference type="PANTHER" id="PTHR10815">
    <property type="entry name" value="METHYLATED-DNA--PROTEIN-CYSTEINE METHYLTRANSFERASE"/>
    <property type="match status" value="1"/>
</dbReference>
<evidence type="ECO:0000256" key="3">
    <source>
        <dbReference type="ARBA" id="ARBA00011918"/>
    </source>
</evidence>
<comment type="catalytic activity">
    <reaction evidence="8">
        <text>a 6-O-methyl-2'-deoxyguanosine in DNA + L-cysteinyl-[protein] = S-methyl-L-cysteinyl-[protein] + a 2'-deoxyguanosine in DNA</text>
        <dbReference type="Rhea" id="RHEA:24000"/>
        <dbReference type="Rhea" id="RHEA-COMP:10131"/>
        <dbReference type="Rhea" id="RHEA-COMP:10132"/>
        <dbReference type="Rhea" id="RHEA-COMP:11367"/>
        <dbReference type="Rhea" id="RHEA-COMP:11368"/>
        <dbReference type="ChEBI" id="CHEBI:29950"/>
        <dbReference type="ChEBI" id="CHEBI:82612"/>
        <dbReference type="ChEBI" id="CHEBI:85445"/>
        <dbReference type="ChEBI" id="CHEBI:85448"/>
        <dbReference type="EC" id="2.1.1.63"/>
    </reaction>
</comment>
<dbReference type="PROSITE" id="PS00374">
    <property type="entry name" value="MGMT"/>
    <property type="match status" value="1"/>
</dbReference>
<dbReference type="InterPro" id="IPR036388">
    <property type="entry name" value="WH-like_DNA-bd_sf"/>
</dbReference>
<dbReference type="Gene3D" id="1.10.10.10">
    <property type="entry name" value="Winged helix-like DNA-binding domain superfamily/Winged helix DNA-binding domain"/>
    <property type="match status" value="1"/>
</dbReference>
<reference evidence="10" key="1">
    <citation type="submission" date="2021-11" db="EMBL/GenBank/DDBJ databases">
        <title>Genome sequence.</title>
        <authorList>
            <person name="Sun Q."/>
        </authorList>
    </citation>
    <scope>NUCLEOTIDE SEQUENCE</scope>
    <source>
        <strain evidence="10">JC732</strain>
    </source>
</reference>
<dbReference type="InterPro" id="IPR014048">
    <property type="entry name" value="MethylDNA_cys_MeTrfase_DNA-bd"/>
</dbReference>
<evidence type="ECO:0000256" key="4">
    <source>
        <dbReference type="ARBA" id="ARBA00022603"/>
    </source>
</evidence>
<organism evidence="10 11">
    <name type="scientific">Blastopirellula sediminis</name>
    <dbReference type="NCBI Taxonomy" id="2894196"/>
    <lineage>
        <taxon>Bacteria</taxon>
        <taxon>Pseudomonadati</taxon>
        <taxon>Planctomycetota</taxon>
        <taxon>Planctomycetia</taxon>
        <taxon>Pirellulales</taxon>
        <taxon>Pirellulaceae</taxon>
        <taxon>Blastopirellula</taxon>
    </lineage>
</organism>
<dbReference type="Pfam" id="PF01035">
    <property type="entry name" value="DNA_binding_1"/>
    <property type="match status" value="1"/>
</dbReference>
<dbReference type="GO" id="GO:0006281">
    <property type="term" value="P:DNA repair"/>
    <property type="evidence" value="ECO:0007669"/>
    <property type="project" value="UniProtKB-KW"/>
</dbReference>
<dbReference type="GO" id="GO:0003908">
    <property type="term" value="F:methylated-DNA-[protein]-cysteine S-methyltransferase activity"/>
    <property type="evidence" value="ECO:0007669"/>
    <property type="project" value="UniProtKB-EC"/>
</dbReference>
<protein>
    <recommendedName>
        <fullName evidence="3">methylated-DNA--[protein]-cysteine S-methyltransferase</fullName>
        <ecNumber evidence="3">2.1.1.63</ecNumber>
    </recommendedName>
</protein>
<comment type="similarity">
    <text evidence="2">Belongs to the MGMT family.</text>
</comment>
<dbReference type="SUPFAM" id="SSF46767">
    <property type="entry name" value="Methylated DNA-protein cysteine methyltransferase, C-terminal domain"/>
    <property type="match status" value="1"/>
</dbReference>
<keyword evidence="11" id="KW-1185">Reference proteome</keyword>
<accession>A0A9X1MIV9</accession>
<feature type="domain" description="Methylated-DNA-[protein]-cysteine S-methyltransferase DNA binding" evidence="9">
    <location>
        <begin position="89"/>
        <end position="170"/>
    </location>
</feature>